<evidence type="ECO:0000313" key="1">
    <source>
        <dbReference type="EMBL" id="NVN18052.1"/>
    </source>
</evidence>
<dbReference type="RefSeq" id="WP_176619854.1">
    <property type="nucleotide sequence ID" value="NZ_WYET01000003.1"/>
</dbReference>
<comment type="caution">
    <text evidence="1">The sequence shown here is derived from an EMBL/GenBank/DDBJ whole genome shotgun (WGS) entry which is preliminary data.</text>
</comment>
<accession>A0A850NHS7</accession>
<evidence type="ECO:0000313" key="2">
    <source>
        <dbReference type="Proteomes" id="UP000558089"/>
    </source>
</evidence>
<dbReference type="Proteomes" id="UP000558089">
    <property type="component" value="Unassembled WGS sequence"/>
</dbReference>
<gene>
    <name evidence="1" type="ORF">GUA46_06850</name>
</gene>
<sequence length="112" mass="12758">MNKNYLKAGFLILFLAIILFMTTRSNNIALKQDINGVIISESIYGGKGDVKVRLNSGKEYLLDLYSVKSDDSVITGDSLFKRKGEPELYHFKKDSSGAFKLYDVYRHTTFFD</sequence>
<organism evidence="1 2">
    <name type="scientific">Flagellimonas chongwuensis</name>
    <dbReference type="NCBI Taxonomy" id="2697365"/>
    <lineage>
        <taxon>Bacteria</taxon>
        <taxon>Pseudomonadati</taxon>
        <taxon>Bacteroidota</taxon>
        <taxon>Flavobacteriia</taxon>
        <taxon>Flavobacteriales</taxon>
        <taxon>Flavobacteriaceae</taxon>
        <taxon>Flagellimonas</taxon>
    </lineage>
</organism>
<protein>
    <submittedName>
        <fullName evidence="1">Uncharacterized protein</fullName>
    </submittedName>
</protein>
<keyword evidence="2" id="KW-1185">Reference proteome</keyword>
<name>A0A850NHS7_9FLAO</name>
<dbReference type="EMBL" id="WYET01000003">
    <property type="protein sequence ID" value="NVN18052.1"/>
    <property type="molecule type" value="Genomic_DNA"/>
</dbReference>
<dbReference type="AlphaFoldDB" id="A0A850NHS7"/>
<proteinExistence type="predicted"/>
<reference evidence="1 2" key="1">
    <citation type="submission" date="2020-01" db="EMBL/GenBank/DDBJ databases">
        <title>Draft Genome Analysis of Muricauda sp. HICW Isolated from coastal seawater of PR China.</title>
        <authorList>
            <person name="Chen M.-X."/>
        </authorList>
    </citation>
    <scope>NUCLEOTIDE SEQUENCE [LARGE SCALE GENOMIC DNA]</scope>
    <source>
        <strain evidence="1 2">HICW</strain>
    </source>
</reference>